<sequence>MKFKNIFFGFLRAWLLVTIFYGGSLYANNRMFLILEDYHYVDSDFPPYFFEKNIDTGEITKVVDMQNTFQFKSYSLNLADDMKLYETEVKPVLLKWGEGIEPYQEQTDKASSFSRYMVEQINKELDKNFPLGKVHIATYKGKIEAVSYAEDVEVVGLEEPKIKTIVANPEGLITNQTTTPKGGGSSLLNRMIQEFKEKGVDKIRLYSVDDEYYLKRGWQIKPETEAEIEIDPNFNSDSFDSDSDSDSNFNSDSDSDSDFENEGACGGGG</sequence>
<dbReference type="Gene3D" id="3.40.630.30">
    <property type="match status" value="1"/>
</dbReference>
<accession>A0A1J5U955</accession>
<dbReference type="EMBL" id="MIQH01000470">
    <property type="protein sequence ID" value="OIR24921.1"/>
    <property type="molecule type" value="Genomic_DNA"/>
</dbReference>
<organism evidence="2 3">
    <name type="scientific">Bathymodiolus thermophilus thioautotrophic gill symbiont</name>
    <dbReference type="NCBI Taxonomy" id="2360"/>
    <lineage>
        <taxon>Bacteria</taxon>
        <taxon>Pseudomonadati</taxon>
        <taxon>Pseudomonadota</taxon>
        <taxon>Gammaproteobacteria</taxon>
        <taxon>sulfur-oxidizing symbionts</taxon>
    </lineage>
</organism>
<name>A0A1J5U955_9GAMM</name>
<evidence type="ECO:0000256" key="1">
    <source>
        <dbReference type="SAM" id="MobiDB-lite"/>
    </source>
</evidence>
<comment type="caution">
    <text evidence="2">The sequence shown here is derived from an EMBL/GenBank/DDBJ whole genome shotgun (WGS) entry which is preliminary data.</text>
</comment>
<proteinExistence type="predicted"/>
<protein>
    <submittedName>
        <fullName evidence="2">Uncharacterized protein</fullName>
    </submittedName>
</protein>
<evidence type="ECO:0000313" key="3">
    <source>
        <dbReference type="Proteomes" id="UP000182798"/>
    </source>
</evidence>
<evidence type="ECO:0000313" key="2">
    <source>
        <dbReference type="EMBL" id="OIR24921.1"/>
    </source>
</evidence>
<dbReference type="RefSeq" id="WP_071564023.1">
    <property type="nucleotide sequence ID" value="NZ_MIQH01000470.1"/>
</dbReference>
<dbReference type="InterPro" id="IPR016181">
    <property type="entry name" value="Acyl_CoA_acyltransferase"/>
</dbReference>
<reference evidence="3" key="1">
    <citation type="submission" date="2016-09" db="EMBL/GenBank/DDBJ databases">
        <title>Genome Sequence of Bathymodiolus thermophilus sulfur-oxidizing gill endosymbiont.</title>
        <authorList>
            <person name="Ponnudurai R."/>
            <person name="Kleiner M."/>
            <person name="Sayavedra L."/>
            <person name="Thuermer A."/>
            <person name="Felbeck H."/>
            <person name="Schlueter R."/>
            <person name="Schweder T."/>
            <person name="Markert S."/>
        </authorList>
    </citation>
    <scope>NUCLEOTIDE SEQUENCE [LARGE SCALE GENOMIC DNA]</scope>
    <source>
        <strain evidence="3">BAT/CrabSpa'14</strain>
    </source>
</reference>
<gene>
    <name evidence="2" type="ORF">BGC33_04930</name>
</gene>
<dbReference type="SUPFAM" id="SSF55729">
    <property type="entry name" value="Acyl-CoA N-acyltransferases (Nat)"/>
    <property type="match status" value="1"/>
</dbReference>
<feature type="region of interest" description="Disordered" evidence="1">
    <location>
        <begin position="229"/>
        <end position="269"/>
    </location>
</feature>
<dbReference type="Proteomes" id="UP000182798">
    <property type="component" value="Unassembled WGS sequence"/>
</dbReference>
<dbReference type="AlphaFoldDB" id="A0A1J5U955"/>